<feature type="transmembrane region" description="Helical" evidence="1">
    <location>
        <begin position="63"/>
        <end position="84"/>
    </location>
</feature>
<evidence type="ECO:0000313" key="2">
    <source>
        <dbReference type="EMBL" id="MFD2841050.1"/>
    </source>
</evidence>
<accession>A0ABW5XGF0</accession>
<keyword evidence="1" id="KW-0812">Transmembrane</keyword>
<proteinExistence type="predicted"/>
<name>A0ABW5XGF0_9MICO</name>
<gene>
    <name evidence="2" type="ORF">ACFSYH_10800</name>
</gene>
<reference evidence="3" key="1">
    <citation type="journal article" date="2019" name="Int. J. Syst. Evol. Microbiol.">
        <title>The Global Catalogue of Microorganisms (GCM) 10K type strain sequencing project: providing services to taxonomists for standard genome sequencing and annotation.</title>
        <authorList>
            <consortium name="The Broad Institute Genomics Platform"/>
            <consortium name="The Broad Institute Genome Sequencing Center for Infectious Disease"/>
            <person name="Wu L."/>
            <person name="Ma J."/>
        </authorList>
    </citation>
    <scope>NUCLEOTIDE SEQUENCE [LARGE SCALE GENOMIC DNA]</scope>
    <source>
        <strain evidence="3">KCTC 33576</strain>
    </source>
</reference>
<dbReference type="Pfam" id="PF14110">
    <property type="entry name" value="DUF4282"/>
    <property type="match status" value="1"/>
</dbReference>
<evidence type="ECO:0000256" key="1">
    <source>
        <dbReference type="SAM" id="Phobius"/>
    </source>
</evidence>
<organism evidence="2 3">
    <name type="scientific">Populibacterium corticicola</name>
    <dbReference type="NCBI Taxonomy" id="1812826"/>
    <lineage>
        <taxon>Bacteria</taxon>
        <taxon>Bacillati</taxon>
        <taxon>Actinomycetota</taxon>
        <taxon>Actinomycetes</taxon>
        <taxon>Micrococcales</taxon>
        <taxon>Jonesiaceae</taxon>
        <taxon>Populibacterium</taxon>
    </lineage>
</organism>
<sequence length="134" mass="14139">MSENYPPTPDSNANQGGANPYSGAGSGYTPGSNNVPNLADPNFFKALFDFSFSQFITVKFASFIYAAALILVGLGYVGVVISALSQNILAGFGALIFGALVALLYVIFIRIGLEFSVAMIRTAQNTAKIAEKQD</sequence>
<keyword evidence="3" id="KW-1185">Reference proteome</keyword>
<keyword evidence="1" id="KW-0472">Membrane</keyword>
<dbReference type="RefSeq" id="WP_377466974.1">
    <property type="nucleotide sequence ID" value="NZ_JBHUOP010000004.1"/>
</dbReference>
<evidence type="ECO:0000313" key="3">
    <source>
        <dbReference type="Proteomes" id="UP001597391"/>
    </source>
</evidence>
<comment type="caution">
    <text evidence="2">The sequence shown here is derived from an EMBL/GenBank/DDBJ whole genome shotgun (WGS) entry which is preliminary data.</text>
</comment>
<dbReference type="EMBL" id="JBHUOP010000004">
    <property type="protein sequence ID" value="MFD2841050.1"/>
    <property type="molecule type" value="Genomic_DNA"/>
</dbReference>
<protein>
    <submittedName>
        <fullName evidence="2">DUF4282 domain-containing protein</fullName>
    </submittedName>
</protein>
<dbReference type="InterPro" id="IPR025557">
    <property type="entry name" value="DUF4282"/>
</dbReference>
<keyword evidence="1" id="KW-1133">Transmembrane helix</keyword>
<dbReference type="Proteomes" id="UP001597391">
    <property type="component" value="Unassembled WGS sequence"/>
</dbReference>
<feature type="transmembrane region" description="Helical" evidence="1">
    <location>
        <begin position="90"/>
        <end position="113"/>
    </location>
</feature>